<reference evidence="1 2" key="1">
    <citation type="submission" date="2019-04" db="EMBL/GenBank/DDBJ databases">
        <title>Pedobacter sp. AR-2-6 sp. nov., isolated from Arctic soil.</title>
        <authorList>
            <person name="Dahal R.H."/>
            <person name="Kim D.-U."/>
        </authorList>
    </citation>
    <scope>NUCLEOTIDE SEQUENCE [LARGE SCALE GENOMIC DNA]</scope>
    <source>
        <strain evidence="1 2">AR-2-6</strain>
    </source>
</reference>
<organism evidence="1 2">
    <name type="scientific">Pedobacter cryotolerans</name>
    <dbReference type="NCBI Taxonomy" id="2571270"/>
    <lineage>
        <taxon>Bacteria</taxon>
        <taxon>Pseudomonadati</taxon>
        <taxon>Bacteroidota</taxon>
        <taxon>Sphingobacteriia</taxon>
        <taxon>Sphingobacteriales</taxon>
        <taxon>Sphingobacteriaceae</taxon>
        <taxon>Pedobacter</taxon>
    </lineage>
</organism>
<evidence type="ECO:0000313" key="1">
    <source>
        <dbReference type="EMBL" id="TKB96648.1"/>
    </source>
</evidence>
<accession>A0A4V5NX60</accession>
<protein>
    <submittedName>
        <fullName evidence="1">Uncharacterized protein</fullName>
    </submittedName>
</protein>
<dbReference type="AlphaFoldDB" id="A0A4V5NX60"/>
<proteinExistence type="predicted"/>
<dbReference type="RefSeq" id="WP_136878386.1">
    <property type="nucleotide sequence ID" value="NZ_SWBO01000015.1"/>
</dbReference>
<comment type="caution">
    <text evidence="1">The sequence shown here is derived from an EMBL/GenBank/DDBJ whole genome shotgun (WGS) entry which is preliminary data.</text>
</comment>
<dbReference type="EMBL" id="SWBO01000015">
    <property type="protein sequence ID" value="TKB96648.1"/>
    <property type="molecule type" value="Genomic_DNA"/>
</dbReference>
<gene>
    <name evidence="1" type="ORF">FA045_17525</name>
</gene>
<sequence length="62" mass="7044">MKRVCIYPKDVSLLTGKSLRHAQKILQDLKVALKKSKKQFITIEEFATYSGIDKATVEKCCV</sequence>
<dbReference type="Proteomes" id="UP000310477">
    <property type="component" value="Unassembled WGS sequence"/>
</dbReference>
<dbReference type="OrthoDB" id="711499at2"/>
<evidence type="ECO:0000313" key="2">
    <source>
        <dbReference type="Proteomes" id="UP000310477"/>
    </source>
</evidence>
<name>A0A4V5NX60_9SPHI</name>
<keyword evidence="2" id="KW-1185">Reference proteome</keyword>